<comment type="caution">
    <text evidence="1">The sequence shown here is derived from an EMBL/GenBank/DDBJ whole genome shotgun (WGS) entry which is preliminary data.</text>
</comment>
<sequence>MIDDRRDDMTLAELVEELELAHPEKVASFERRFPEAMAAVAEDDLDACDPDELDDLAGDLRRLLRV</sequence>
<reference evidence="1 2" key="1">
    <citation type="submission" date="2018-10" db="EMBL/GenBank/DDBJ databases">
        <title>Genomic Encyclopedia of Archaeal and Bacterial Type Strains, Phase II (KMG-II): from individual species to whole genera.</title>
        <authorList>
            <person name="Goeker M."/>
        </authorList>
    </citation>
    <scope>NUCLEOTIDE SEQUENCE [LARGE SCALE GENOMIC DNA]</scope>
    <source>
        <strain evidence="1 2">DSM 14954</strain>
    </source>
</reference>
<gene>
    <name evidence="1" type="ORF">C8N24_0188</name>
</gene>
<name>A0A660L7N5_9ACTN</name>
<dbReference type="Proteomes" id="UP000278962">
    <property type="component" value="Unassembled WGS sequence"/>
</dbReference>
<evidence type="ECO:0000313" key="2">
    <source>
        <dbReference type="Proteomes" id="UP000278962"/>
    </source>
</evidence>
<dbReference type="RefSeq" id="WP_121246894.1">
    <property type="nucleotide sequence ID" value="NZ_RBIL01000001.1"/>
</dbReference>
<proteinExistence type="predicted"/>
<dbReference type="EMBL" id="RBIL01000001">
    <property type="protein sequence ID" value="RKQ90386.1"/>
    <property type="molecule type" value="Genomic_DNA"/>
</dbReference>
<dbReference type="AlphaFoldDB" id="A0A660L7N5"/>
<organism evidence="1 2">
    <name type="scientific">Solirubrobacter pauli</name>
    <dbReference type="NCBI Taxonomy" id="166793"/>
    <lineage>
        <taxon>Bacteria</taxon>
        <taxon>Bacillati</taxon>
        <taxon>Actinomycetota</taxon>
        <taxon>Thermoleophilia</taxon>
        <taxon>Solirubrobacterales</taxon>
        <taxon>Solirubrobacteraceae</taxon>
        <taxon>Solirubrobacter</taxon>
    </lineage>
</organism>
<evidence type="ECO:0000313" key="1">
    <source>
        <dbReference type="EMBL" id="RKQ90386.1"/>
    </source>
</evidence>
<keyword evidence="2" id="KW-1185">Reference proteome</keyword>
<protein>
    <submittedName>
        <fullName evidence="1">Uncharacterized protein</fullName>
    </submittedName>
</protein>
<accession>A0A660L7N5</accession>